<comment type="caution">
    <text evidence="2">The sequence shown here is derived from an EMBL/GenBank/DDBJ whole genome shotgun (WGS) entry which is preliminary data.</text>
</comment>
<evidence type="ECO:0000313" key="3">
    <source>
        <dbReference type="Proteomes" id="UP000637578"/>
    </source>
</evidence>
<proteinExistence type="predicted"/>
<sequence length="164" mass="17512">MPRIPITDADRERVRVLHAEGKSRNEIARQIGRSVSTVTGIARALGLSFDRSKTAAATAARQIDNRARRAELVARLYGRAEQVLARLDAPTYTFTATTVHGIETTRLDHVPAPDEKALASAVSSHLSAAARLEQIDADKGSENAKSMLGGLAVALGIRTTNSDA</sequence>
<protein>
    <recommendedName>
        <fullName evidence="1">Transposase IS30-like HTH domain-containing protein</fullName>
    </recommendedName>
</protein>
<accession>A0A8J3FX50</accession>
<feature type="domain" description="Transposase IS30-like HTH" evidence="1">
    <location>
        <begin position="6"/>
        <end position="38"/>
    </location>
</feature>
<gene>
    <name evidence="2" type="ORF">GCM10012275_39560</name>
</gene>
<dbReference type="Proteomes" id="UP000637578">
    <property type="component" value="Unassembled WGS sequence"/>
</dbReference>
<reference evidence="2" key="1">
    <citation type="journal article" date="2014" name="Int. J. Syst. Evol. Microbiol.">
        <title>Complete genome sequence of Corynebacterium casei LMG S-19264T (=DSM 44701T), isolated from a smear-ripened cheese.</title>
        <authorList>
            <consortium name="US DOE Joint Genome Institute (JGI-PGF)"/>
            <person name="Walter F."/>
            <person name="Albersmeier A."/>
            <person name="Kalinowski J."/>
            <person name="Ruckert C."/>
        </authorList>
    </citation>
    <scope>NUCLEOTIDE SEQUENCE</scope>
    <source>
        <strain evidence="2">CGMCC 4.5737</strain>
    </source>
</reference>
<dbReference type="InterPro" id="IPR025246">
    <property type="entry name" value="IS30-like_HTH"/>
</dbReference>
<keyword evidence="3" id="KW-1185">Reference proteome</keyword>
<dbReference type="Pfam" id="PF13936">
    <property type="entry name" value="HTH_38"/>
    <property type="match status" value="1"/>
</dbReference>
<dbReference type="RefSeq" id="WP_189059810.1">
    <property type="nucleotide sequence ID" value="NZ_BMMK01000019.1"/>
</dbReference>
<name>A0A8J3FX50_9PSEU</name>
<dbReference type="EMBL" id="BMMK01000019">
    <property type="protein sequence ID" value="GGM65104.1"/>
    <property type="molecule type" value="Genomic_DNA"/>
</dbReference>
<evidence type="ECO:0000259" key="1">
    <source>
        <dbReference type="Pfam" id="PF13936"/>
    </source>
</evidence>
<dbReference type="Gene3D" id="1.10.10.60">
    <property type="entry name" value="Homeodomain-like"/>
    <property type="match status" value="1"/>
</dbReference>
<reference evidence="2" key="2">
    <citation type="submission" date="2020-09" db="EMBL/GenBank/DDBJ databases">
        <authorList>
            <person name="Sun Q."/>
            <person name="Zhou Y."/>
        </authorList>
    </citation>
    <scope>NUCLEOTIDE SEQUENCE</scope>
    <source>
        <strain evidence="2">CGMCC 4.5737</strain>
    </source>
</reference>
<organism evidence="2 3">
    <name type="scientific">Longimycelium tulufanense</name>
    <dbReference type="NCBI Taxonomy" id="907463"/>
    <lineage>
        <taxon>Bacteria</taxon>
        <taxon>Bacillati</taxon>
        <taxon>Actinomycetota</taxon>
        <taxon>Actinomycetes</taxon>
        <taxon>Pseudonocardiales</taxon>
        <taxon>Pseudonocardiaceae</taxon>
        <taxon>Longimycelium</taxon>
    </lineage>
</organism>
<dbReference type="AlphaFoldDB" id="A0A8J3FX50"/>
<evidence type="ECO:0000313" key="2">
    <source>
        <dbReference type="EMBL" id="GGM65104.1"/>
    </source>
</evidence>